<accession>A0A6I9UAI3</accession>
<comment type="similarity">
    <text evidence="2 8">Belongs to the MLO family.</text>
</comment>
<feature type="region of interest" description="Disordered" evidence="9">
    <location>
        <begin position="148"/>
        <end position="170"/>
    </location>
</feature>
<name>A0A6I9UAI3_SESIN</name>
<feature type="region of interest" description="Disordered" evidence="9">
    <location>
        <begin position="525"/>
        <end position="583"/>
    </location>
</feature>
<keyword evidence="3 8" id="KW-0812">Transmembrane</keyword>
<dbReference type="Pfam" id="PF03094">
    <property type="entry name" value="Mlo"/>
    <property type="match status" value="2"/>
</dbReference>
<feature type="transmembrane region" description="Helical" evidence="10">
    <location>
        <begin position="430"/>
        <end position="454"/>
    </location>
</feature>
<dbReference type="PANTHER" id="PTHR31942">
    <property type="entry name" value="MLO-LIKE PROTEIN 1"/>
    <property type="match status" value="1"/>
</dbReference>
<keyword evidence="7 8" id="KW-0568">Pathogenesis-related protein</keyword>
<comment type="subcellular location">
    <subcellularLocation>
        <location evidence="1 8">Membrane</location>
        <topology evidence="1 8">Multi-pass membrane protein</topology>
    </subcellularLocation>
</comment>
<evidence type="ECO:0000256" key="2">
    <source>
        <dbReference type="ARBA" id="ARBA00006574"/>
    </source>
</evidence>
<keyword evidence="4 8" id="KW-0611">Plant defense</keyword>
<dbReference type="PANTHER" id="PTHR31942:SF59">
    <property type="entry name" value="MLO-LIKE PROTEIN"/>
    <property type="match status" value="1"/>
</dbReference>
<keyword evidence="5 8" id="KW-1133">Transmembrane helix</keyword>
<feature type="transmembrane region" description="Helical" evidence="10">
    <location>
        <begin position="346"/>
        <end position="365"/>
    </location>
</feature>
<evidence type="ECO:0000256" key="4">
    <source>
        <dbReference type="ARBA" id="ARBA00022821"/>
    </source>
</evidence>
<gene>
    <name evidence="12" type="primary">LOC105174363</name>
    <name evidence="8" type="synonym">MLO</name>
</gene>
<evidence type="ECO:0000256" key="10">
    <source>
        <dbReference type="SAM" id="Phobius"/>
    </source>
</evidence>
<evidence type="ECO:0000256" key="7">
    <source>
        <dbReference type="ARBA" id="ARBA00023265"/>
    </source>
</evidence>
<dbReference type="InterPro" id="IPR004326">
    <property type="entry name" value="Mlo"/>
</dbReference>
<dbReference type="OrthoDB" id="1388414at2759"/>
<feature type="compositionally biased region" description="Polar residues" evidence="9">
    <location>
        <begin position="537"/>
        <end position="573"/>
    </location>
</feature>
<dbReference type="GO" id="GO:0016020">
    <property type="term" value="C:membrane"/>
    <property type="evidence" value="ECO:0007669"/>
    <property type="project" value="UniProtKB-SubCell"/>
</dbReference>
<dbReference type="InParanoid" id="A0A6I9UAI3"/>
<protein>
    <recommendedName>
        <fullName evidence="8">MLO-like protein</fullName>
    </recommendedName>
</protein>
<sequence length="583" mass="66346">MAAGDSASTSLEHTPTWALATVCFFIVFVSVILEHSIHLLTNWLRRHGKTALYDAVGRLKSELMLLGFTSLLLAVTQDTISKICVPSKVANTMLPCRREFVTAGTESLAVFMHSFNRASADLIMADYTNFSDSINLHKLYSRRLADEDAGDGSSGGVSGTAKNTDAADSCSSKGKVSLVTEKAMQQLQIFIFVLAVTQIVYSVLTMALGRAKMRSWKAWEKETQSTDYQIANDPNRFRFTRQTTFARRHNTCTETASQLWIKCFFRQFFNSVAKVDYFTLRHGFIMVTIISQFRFLLSTFLITKLKRIRIGSKKVLFFVILQAHFSARLNNFNFQKYIERSLDEDFKVVVSISPFMWFLVVIFMLVDVHGWHSYLWISYVPLLIVLVLGTKLEVIVAKMALQLKNQNNVVIGAPLVQLNDDLFWFRRPRFVLHLLHLTLFVNAFELAFFIWVAIQFGLDSCYHEHTVIIITRTVMAVAVQVLCSYITLPLYALVTQMGSEFKGEILKEQIAQVLKQWHSEVRDRRKNRERGLIQHPPTVTATHRGANNSYSKFDPHNASTSSPVEENHVSSISEIMEEQAEPS</sequence>
<feature type="transmembrane region" description="Helical" evidence="10">
    <location>
        <begin position="371"/>
        <end position="389"/>
    </location>
</feature>
<evidence type="ECO:0000313" key="12">
    <source>
        <dbReference type="RefSeq" id="XP_011094743.1"/>
    </source>
</evidence>
<dbReference type="GO" id="GO:0005516">
    <property type="term" value="F:calmodulin binding"/>
    <property type="evidence" value="ECO:0007669"/>
    <property type="project" value="UniProtKB-KW"/>
</dbReference>
<comment type="domain">
    <text evidence="8">The C-terminus contains a calmodulin-binding domain, which binds calmodulin in a calcium-dependent fashion.</text>
</comment>
<feature type="transmembrane region" description="Helical" evidence="10">
    <location>
        <begin position="17"/>
        <end position="40"/>
    </location>
</feature>
<feature type="transmembrane region" description="Helical" evidence="10">
    <location>
        <begin position="189"/>
        <end position="209"/>
    </location>
</feature>
<keyword evidence="6 8" id="KW-0472">Membrane</keyword>
<comment type="function">
    <text evidence="8">May be involved in modulation of pathogen defense and leaf cell death.</text>
</comment>
<dbReference type="GeneID" id="105174363"/>
<dbReference type="GO" id="GO:0006952">
    <property type="term" value="P:defense response"/>
    <property type="evidence" value="ECO:0007669"/>
    <property type="project" value="UniProtKB-KW"/>
</dbReference>
<dbReference type="KEGG" id="sind:105174363"/>
<organism evidence="11 12">
    <name type="scientific">Sesamum indicum</name>
    <name type="common">Oriental sesame</name>
    <name type="synonym">Sesamum orientale</name>
    <dbReference type="NCBI Taxonomy" id="4182"/>
    <lineage>
        <taxon>Eukaryota</taxon>
        <taxon>Viridiplantae</taxon>
        <taxon>Streptophyta</taxon>
        <taxon>Embryophyta</taxon>
        <taxon>Tracheophyta</taxon>
        <taxon>Spermatophyta</taxon>
        <taxon>Magnoliopsida</taxon>
        <taxon>eudicotyledons</taxon>
        <taxon>Gunneridae</taxon>
        <taxon>Pentapetalae</taxon>
        <taxon>asterids</taxon>
        <taxon>lamiids</taxon>
        <taxon>Lamiales</taxon>
        <taxon>Pedaliaceae</taxon>
        <taxon>Sesamum</taxon>
    </lineage>
</organism>
<evidence type="ECO:0000256" key="8">
    <source>
        <dbReference type="RuleBase" id="RU280816"/>
    </source>
</evidence>
<keyword evidence="11" id="KW-1185">Reference proteome</keyword>
<keyword evidence="8" id="KW-0112">Calmodulin-binding</keyword>
<proteinExistence type="inferred from homology"/>
<evidence type="ECO:0000256" key="9">
    <source>
        <dbReference type="SAM" id="MobiDB-lite"/>
    </source>
</evidence>
<feature type="transmembrane region" description="Helical" evidence="10">
    <location>
        <begin position="284"/>
        <end position="303"/>
    </location>
</feature>
<reference evidence="12" key="1">
    <citation type="submission" date="2025-08" db="UniProtKB">
        <authorList>
            <consortium name="RefSeq"/>
        </authorList>
    </citation>
    <scope>IDENTIFICATION</scope>
</reference>
<evidence type="ECO:0000256" key="5">
    <source>
        <dbReference type="ARBA" id="ARBA00022989"/>
    </source>
</evidence>
<dbReference type="AlphaFoldDB" id="A0A6I9UAI3"/>
<evidence type="ECO:0000256" key="1">
    <source>
        <dbReference type="ARBA" id="ARBA00004141"/>
    </source>
</evidence>
<feature type="transmembrane region" description="Helical" evidence="10">
    <location>
        <begin position="474"/>
        <end position="494"/>
    </location>
</feature>
<evidence type="ECO:0000313" key="11">
    <source>
        <dbReference type="Proteomes" id="UP000504604"/>
    </source>
</evidence>
<evidence type="ECO:0000256" key="3">
    <source>
        <dbReference type="ARBA" id="ARBA00022692"/>
    </source>
</evidence>
<evidence type="ECO:0000256" key="6">
    <source>
        <dbReference type="ARBA" id="ARBA00023136"/>
    </source>
</evidence>
<dbReference type="Proteomes" id="UP000504604">
    <property type="component" value="Linkage group LG11"/>
</dbReference>
<dbReference type="RefSeq" id="XP_011094743.1">
    <property type="nucleotide sequence ID" value="XM_011096441.2"/>
</dbReference>